<reference evidence="2 3" key="1">
    <citation type="submission" date="2012-02" db="EMBL/GenBank/DDBJ databases">
        <title>Whole genome shotgun sequence of Escherichia hermannii NBRC 105704.</title>
        <authorList>
            <person name="Yoshida I."/>
            <person name="Hosoyama A."/>
            <person name="Tsuchikane K."/>
            <person name="Katsumata H."/>
            <person name="Yamazaki S."/>
            <person name="Fujita N."/>
        </authorList>
    </citation>
    <scope>NUCLEOTIDE SEQUENCE [LARGE SCALE GENOMIC DNA]</scope>
    <source>
        <strain evidence="2 3">NBRC 105704</strain>
    </source>
</reference>
<feature type="transmembrane region" description="Helical" evidence="1">
    <location>
        <begin position="61"/>
        <end position="79"/>
    </location>
</feature>
<protein>
    <recommendedName>
        <fullName evidence="4">Inner membrane protein YfeZ</fullName>
    </recommendedName>
</protein>
<evidence type="ECO:0000313" key="3">
    <source>
        <dbReference type="Proteomes" id="UP000010297"/>
    </source>
</evidence>
<dbReference type="GeneID" id="92829473"/>
<keyword evidence="1" id="KW-1133">Transmembrane helix</keyword>
<feature type="transmembrane region" description="Helical" evidence="1">
    <location>
        <begin position="116"/>
        <end position="136"/>
    </location>
</feature>
<dbReference type="EMBL" id="BAFF01000001">
    <property type="protein sequence ID" value="GAB50824.1"/>
    <property type="molecule type" value="Genomic_DNA"/>
</dbReference>
<evidence type="ECO:0000256" key="1">
    <source>
        <dbReference type="SAM" id="Phobius"/>
    </source>
</evidence>
<accession>H5UY43</accession>
<dbReference type="RefSeq" id="WP_002463588.1">
    <property type="nucleotide sequence ID" value="NZ_BAFF01000001.1"/>
</dbReference>
<comment type="caution">
    <text evidence="2">The sequence shown here is derived from an EMBL/GenBank/DDBJ whole genome shotgun (WGS) entry which is preliminary data.</text>
</comment>
<evidence type="ECO:0000313" key="2">
    <source>
        <dbReference type="EMBL" id="GAB50824.1"/>
    </source>
</evidence>
<dbReference type="Pfam" id="PF11143">
    <property type="entry name" value="DUF2919"/>
    <property type="match status" value="1"/>
</dbReference>
<dbReference type="InterPro" id="IPR021318">
    <property type="entry name" value="DUF2919"/>
</dbReference>
<evidence type="ECO:0008006" key="4">
    <source>
        <dbReference type="Google" id="ProtNLM"/>
    </source>
</evidence>
<dbReference type="eggNOG" id="ENOG5032RZ4">
    <property type="taxonomic scope" value="Bacteria"/>
</dbReference>
<organism evidence="2 3">
    <name type="scientific">Atlantibacter hermannii NBRC 105704</name>
    <dbReference type="NCBI Taxonomy" id="1115512"/>
    <lineage>
        <taxon>Bacteria</taxon>
        <taxon>Pseudomonadati</taxon>
        <taxon>Pseudomonadota</taxon>
        <taxon>Gammaproteobacteria</taxon>
        <taxon>Enterobacterales</taxon>
        <taxon>Enterobacteriaceae</taxon>
        <taxon>Atlantibacter</taxon>
    </lineage>
</organism>
<keyword evidence="1" id="KW-0472">Membrane</keyword>
<feature type="transmembrane region" description="Helical" evidence="1">
    <location>
        <begin position="91"/>
        <end position="110"/>
    </location>
</feature>
<name>H5UY43_ATLHE</name>
<keyword evidence="1" id="KW-0812">Transmembrane</keyword>
<dbReference type="Proteomes" id="UP000010297">
    <property type="component" value="Unassembled WGS sequence"/>
</dbReference>
<gene>
    <name evidence="2" type="primary">yfeZ</name>
    <name evidence="2" type="ORF">EH105704_01_08360</name>
</gene>
<feature type="transmembrane region" description="Helical" evidence="1">
    <location>
        <begin position="20"/>
        <end position="41"/>
    </location>
</feature>
<sequence length="150" mass="16790">MPKDKPFFPDDYNQHGQLKLPMLFWFVLLFQARTWVLFVAAGASRQQGAALLALFYPDSEAFWVGLLPGIPAVIAFVLSGRRGRWPRLWSAWLWVLIAAQCGILLWQAGVVVTGQALNGVTLALLILDITALVWLLTNPRLRACFLPSDK</sequence>
<keyword evidence="3" id="KW-1185">Reference proteome</keyword>
<dbReference type="AlphaFoldDB" id="H5UY43"/>
<proteinExistence type="predicted"/>